<feature type="site" description="Essential for catalytic activity" evidence="12">
    <location>
        <position position="174"/>
    </location>
</feature>
<proteinExistence type="inferred from homology"/>
<dbReference type="RefSeq" id="WP_126380962.1">
    <property type="nucleotide sequence ID" value="NZ_AP017378.1"/>
</dbReference>
<comment type="function">
    <text evidence="1 12 13">Catalyzes the conversion of D-ribulose 5-phosphate to formate and 3,4-dihydroxy-2-butanone 4-phosphate.</text>
</comment>
<evidence type="ECO:0000256" key="6">
    <source>
        <dbReference type="ARBA" id="ARBA00022619"/>
    </source>
</evidence>
<feature type="site" description="Essential for catalytic activity" evidence="12">
    <location>
        <position position="136"/>
    </location>
</feature>
<dbReference type="GO" id="GO:0030145">
    <property type="term" value="F:manganese ion binding"/>
    <property type="evidence" value="ECO:0007669"/>
    <property type="project" value="UniProtKB-UniRule"/>
</dbReference>
<keyword evidence="8 12" id="KW-0460">Magnesium</keyword>
<feature type="binding site" evidence="12">
    <location>
        <begin position="37"/>
        <end position="38"/>
    </location>
    <ligand>
        <name>D-ribulose 5-phosphate</name>
        <dbReference type="ChEBI" id="CHEBI:58121"/>
    </ligand>
</feature>
<evidence type="ECO:0000256" key="10">
    <source>
        <dbReference type="ARBA" id="ARBA00023239"/>
    </source>
</evidence>
<dbReference type="PANTHER" id="PTHR21327:SF38">
    <property type="entry name" value="3,4-DIHYDROXY-2-BUTANONE 4-PHOSPHATE SYNTHASE"/>
    <property type="match status" value="1"/>
</dbReference>
<dbReference type="FunFam" id="3.90.870.10:FF:000002">
    <property type="entry name" value="3,4-dihydroxy-2-butanone 4-phosphate synthase"/>
    <property type="match status" value="1"/>
</dbReference>
<evidence type="ECO:0000256" key="1">
    <source>
        <dbReference type="ARBA" id="ARBA00002284"/>
    </source>
</evidence>
<comment type="pathway">
    <text evidence="2 12 13">Cofactor biosynthesis; riboflavin biosynthesis; 2-hydroxy-3-oxobutyl phosphate from D-ribulose 5-phosphate: step 1/1.</text>
</comment>
<gene>
    <name evidence="12" type="primary">ribB</name>
    <name evidence="14" type="ORF">DFE_3246</name>
</gene>
<reference evidence="14 15" key="1">
    <citation type="journal article" date="2018" name="Sci. Adv.">
        <title>Multi-heme cytochromes provide a pathway for survival in energy-limited environments.</title>
        <authorList>
            <person name="Deng X."/>
            <person name="Dohmae N."/>
            <person name="Nealson K.H."/>
            <person name="Hashimoto K."/>
            <person name="Okamoto A."/>
        </authorList>
    </citation>
    <scope>NUCLEOTIDE SEQUENCE [LARGE SCALE GENOMIC DNA]</scope>
    <source>
        <strain evidence="14 15">IS5</strain>
    </source>
</reference>
<evidence type="ECO:0000256" key="3">
    <source>
        <dbReference type="ARBA" id="ARBA00011738"/>
    </source>
</evidence>
<dbReference type="AlphaFoldDB" id="A0A2Z6B397"/>
<dbReference type="SUPFAM" id="SSF55821">
    <property type="entry name" value="YrdC/RibB"/>
    <property type="match status" value="1"/>
</dbReference>
<feature type="binding site" evidence="12">
    <location>
        <begin position="150"/>
        <end position="154"/>
    </location>
    <ligand>
        <name>D-ribulose 5-phosphate</name>
        <dbReference type="ChEBI" id="CHEBI:58121"/>
    </ligand>
</feature>
<evidence type="ECO:0000256" key="13">
    <source>
        <dbReference type="RuleBase" id="RU003843"/>
    </source>
</evidence>
<evidence type="ECO:0000313" key="14">
    <source>
        <dbReference type="EMBL" id="BBD09972.1"/>
    </source>
</evidence>
<evidence type="ECO:0000256" key="9">
    <source>
        <dbReference type="ARBA" id="ARBA00023211"/>
    </source>
</evidence>
<protein>
    <recommendedName>
        <fullName evidence="5 12">3,4-dihydroxy-2-butanone 4-phosphate synthase</fullName>
        <shortName evidence="12 13">DHBP synthase</shortName>
        <ecNumber evidence="4 12">4.1.99.12</ecNumber>
    </recommendedName>
</protein>
<organism evidence="14 15">
    <name type="scientific">Desulfovibrio ferrophilus</name>
    <dbReference type="NCBI Taxonomy" id="241368"/>
    <lineage>
        <taxon>Bacteria</taxon>
        <taxon>Pseudomonadati</taxon>
        <taxon>Thermodesulfobacteriota</taxon>
        <taxon>Desulfovibrionia</taxon>
        <taxon>Desulfovibrionales</taxon>
        <taxon>Desulfovibrionaceae</taxon>
        <taxon>Desulfovibrio</taxon>
    </lineage>
</organism>
<dbReference type="Proteomes" id="UP000269883">
    <property type="component" value="Chromosome"/>
</dbReference>
<dbReference type="UniPathway" id="UPA00275">
    <property type="reaction ID" value="UER00399"/>
</dbReference>
<keyword evidence="15" id="KW-1185">Reference proteome</keyword>
<evidence type="ECO:0000313" key="15">
    <source>
        <dbReference type="Proteomes" id="UP000269883"/>
    </source>
</evidence>
<evidence type="ECO:0000256" key="7">
    <source>
        <dbReference type="ARBA" id="ARBA00022723"/>
    </source>
</evidence>
<dbReference type="NCBIfam" id="TIGR00506">
    <property type="entry name" value="ribB"/>
    <property type="match status" value="1"/>
</dbReference>
<evidence type="ECO:0000256" key="2">
    <source>
        <dbReference type="ARBA" id="ARBA00004904"/>
    </source>
</evidence>
<dbReference type="HAMAP" id="MF_00180">
    <property type="entry name" value="RibB"/>
    <property type="match status" value="1"/>
</dbReference>
<keyword evidence="7 12" id="KW-0479">Metal-binding</keyword>
<comment type="cofactor">
    <cofactor evidence="12 13">
        <name>Mg(2+)</name>
        <dbReference type="ChEBI" id="CHEBI:18420"/>
    </cofactor>
    <cofactor evidence="12 13">
        <name>Mn(2+)</name>
        <dbReference type="ChEBI" id="CHEBI:29035"/>
    </cofactor>
    <text evidence="12 13">Binds 2 divalent metal cations per subunit. Magnesium or manganese.</text>
</comment>
<sequence length="214" mass="22901">MNQSLLNRFGDPRERVEKALDALRGGRGVLVADDESRENEGDLIFAAETLTDSQMAALIRDCSGIVCLCLTEDKIRDLGLPMMVEDNTSSYGTAFTVSIEAAKGVTTGVSAADRVATVRAAIAEGSGPQDLACPGHVFPLRARPGGVLERDGHTEATVDLCRLAGYSACGVLCELTNPDGTMARLPDIVAYGERNDYPVCTVNDLIQYRQTMDN</sequence>
<dbReference type="PANTHER" id="PTHR21327">
    <property type="entry name" value="GTP CYCLOHYDROLASE II-RELATED"/>
    <property type="match status" value="1"/>
</dbReference>
<dbReference type="GO" id="GO:0009231">
    <property type="term" value="P:riboflavin biosynthetic process"/>
    <property type="evidence" value="ECO:0007669"/>
    <property type="project" value="UniProtKB-UniRule"/>
</dbReference>
<dbReference type="InterPro" id="IPR017945">
    <property type="entry name" value="DHBP_synth_RibB-like_a/b_dom"/>
</dbReference>
<feature type="binding site" evidence="12">
    <location>
        <position position="153"/>
    </location>
    <ligand>
        <name>Mg(2+)</name>
        <dbReference type="ChEBI" id="CHEBI:18420"/>
        <label>2</label>
    </ligand>
</feature>
<dbReference type="GO" id="GO:0008686">
    <property type="term" value="F:3,4-dihydroxy-2-butanone-4-phosphate synthase activity"/>
    <property type="evidence" value="ECO:0007669"/>
    <property type="project" value="UniProtKB-UniRule"/>
</dbReference>
<comment type="subunit">
    <text evidence="3 12 13">Homodimer.</text>
</comment>
<dbReference type="InterPro" id="IPR000422">
    <property type="entry name" value="DHBP_synthase_RibB"/>
</dbReference>
<dbReference type="EMBL" id="AP017378">
    <property type="protein sequence ID" value="BBD09972.1"/>
    <property type="molecule type" value="Genomic_DNA"/>
</dbReference>
<dbReference type="OrthoDB" id="9793111at2"/>
<dbReference type="KEGG" id="dfl:DFE_3246"/>
<keyword evidence="10 12" id="KW-0456">Lyase</keyword>
<feature type="binding site" evidence="12">
    <location>
        <position position="42"/>
    </location>
    <ligand>
        <name>D-ribulose 5-phosphate</name>
        <dbReference type="ChEBI" id="CHEBI:58121"/>
    </ligand>
</feature>
<comment type="similarity">
    <text evidence="11 12 13">Belongs to the DHBP synthase family.</text>
</comment>
<dbReference type="Pfam" id="PF00926">
    <property type="entry name" value="DHBP_synthase"/>
    <property type="match status" value="1"/>
</dbReference>
<evidence type="ECO:0000256" key="11">
    <source>
        <dbReference type="ARBA" id="ARBA00060730"/>
    </source>
</evidence>
<name>A0A2Z6B397_9BACT</name>
<evidence type="ECO:0000256" key="8">
    <source>
        <dbReference type="ARBA" id="ARBA00022842"/>
    </source>
</evidence>
<comment type="catalytic activity">
    <reaction evidence="12 13">
        <text>D-ribulose 5-phosphate = (2S)-2-hydroxy-3-oxobutyl phosphate + formate + H(+)</text>
        <dbReference type="Rhea" id="RHEA:18457"/>
        <dbReference type="ChEBI" id="CHEBI:15378"/>
        <dbReference type="ChEBI" id="CHEBI:15740"/>
        <dbReference type="ChEBI" id="CHEBI:58121"/>
        <dbReference type="ChEBI" id="CHEBI:58830"/>
        <dbReference type="EC" id="4.1.99.12"/>
    </reaction>
</comment>
<feature type="binding site" evidence="12">
    <location>
        <position position="38"/>
    </location>
    <ligand>
        <name>Mg(2+)</name>
        <dbReference type="ChEBI" id="CHEBI:18420"/>
        <label>1</label>
    </ligand>
</feature>
<feature type="binding site" evidence="12">
    <location>
        <position position="38"/>
    </location>
    <ligand>
        <name>Mg(2+)</name>
        <dbReference type="ChEBI" id="CHEBI:18420"/>
        <label>2</label>
    </ligand>
</feature>
<keyword evidence="9 12" id="KW-0464">Manganese</keyword>
<dbReference type="GO" id="GO:0005829">
    <property type="term" value="C:cytosol"/>
    <property type="evidence" value="ECO:0007669"/>
    <property type="project" value="TreeGrafter"/>
</dbReference>
<keyword evidence="6 12" id="KW-0686">Riboflavin biosynthesis</keyword>
<evidence type="ECO:0000256" key="4">
    <source>
        <dbReference type="ARBA" id="ARBA00012153"/>
    </source>
</evidence>
<dbReference type="GO" id="GO:0000287">
    <property type="term" value="F:magnesium ion binding"/>
    <property type="evidence" value="ECO:0007669"/>
    <property type="project" value="UniProtKB-UniRule"/>
</dbReference>
<dbReference type="EC" id="4.1.99.12" evidence="4 12"/>
<dbReference type="Gene3D" id="3.90.870.10">
    <property type="entry name" value="DHBP synthase"/>
    <property type="match status" value="1"/>
</dbReference>
<evidence type="ECO:0000256" key="12">
    <source>
        <dbReference type="HAMAP-Rule" id="MF_00180"/>
    </source>
</evidence>
<accession>A0A2Z6B397</accession>
<evidence type="ECO:0000256" key="5">
    <source>
        <dbReference type="ARBA" id="ARBA00018836"/>
    </source>
</evidence>